<evidence type="ECO:0000256" key="3">
    <source>
        <dbReference type="RuleBase" id="RU003560"/>
    </source>
</evidence>
<comment type="caution">
    <text evidence="4">The sequence shown here is derived from an EMBL/GenBank/DDBJ whole genome shotgun (WGS) entry which is preliminary data.</text>
</comment>
<organism evidence="4 5">
    <name type="scientific">Williamsia phyllosphaerae</name>
    <dbReference type="NCBI Taxonomy" id="885042"/>
    <lineage>
        <taxon>Bacteria</taxon>
        <taxon>Bacillati</taxon>
        <taxon>Actinomycetota</taxon>
        <taxon>Actinomycetes</taxon>
        <taxon>Mycobacteriales</taxon>
        <taxon>Nocardiaceae</taxon>
        <taxon>Williamsia</taxon>
    </lineage>
</organism>
<dbReference type="PROSITE" id="PS00600">
    <property type="entry name" value="AA_TRANSFER_CLASS_3"/>
    <property type="match status" value="1"/>
</dbReference>
<dbReference type="Gene3D" id="3.40.640.10">
    <property type="entry name" value="Type I PLP-dependent aspartate aminotransferase-like (Major domain)"/>
    <property type="match status" value="1"/>
</dbReference>
<dbReference type="EMBL" id="BMCS01000002">
    <property type="protein sequence ID" value="GGF32877.1"/>
    <property type="molecule type" value="Genomic_DNA"/>
</dbReference>
<dbReference type="InterPro" id="IPR015421">
    <property type="entry name" value="PyrdxlP-dep_Trfase_major"/>
</dbReference>
<dbReference type="SUPFAM" id="SSF53383">
    <property type="entry name" value="PLP-dependent transferases"/>
    <property type="match status" value="1"/>
</dbReference>
<dbReference type="Gene3D" id="3.90.1150.10">
    <property type="entry name" value="Aspartate Aminotransferase, domain 1"/>
    <property type="match status" value="1"/>
</dbReference>
<accession>A0ABQ1V2F9</accession>
<gene>
    <name evidence="4" type="primary">hemL</name>
    <name evidence="4" type="ORF">GCM10007298_30950</name>
</gene>
<reference evidence="5" key="1">
    <citation type="journal article" date="2019" name="Int. J. Syst. Evol. Microbiol.">
        <title>The Global Catalogue of Microorganisms (GCM) 10K type strain sequencing project: providing services to taxonomists for standard genome sequencing and annotation.</title>
        <authorList>
            <consortium name="The Broad Institute Genomics Platform"/>
            <consortium name="The Broad Institute Genome Sequencing Center for Infectious Disease"/>
            <person name="Wu L."/>
            <person name="Ma J."/>
        </authorList>
    </citation>
    <scope>NUCLEOTIDE SEQUENCE [LARGE SCALE GENOMIC DNA]</scope>
    <source>
        <strain evidence="5">CCM 7855</strain>
    </source>
</reference>
<comment type="cofactor">
    <cofactor evidence="1">
        <name>pyridoxal 5'-phosphate</name>
        <dbReference type="ChEBI" id="CHEBI:597326"/>
    </cofactor>
</comment>
<dbReference type="InterPro" id="IPR049704">
    <property type="entry name" value="Aminotrans_3_PPA_site"/>
</dbReference>
<proteinExistence type="inferred from homology"/>
<evidence type="ECO:0000313" key="5">
    <source>
        <dbReference type="Proteomes" id="UP000632454"/>
    </source>
</evidence>
<sequence>MGTKAVEVVAEIVADYERRTPASHALFHRARRSLVSGTTGNLRHFDPYPLYFDSGEGVHVTDADGHRYLDCFLGNGPLLLGHNHPEVMDSIARHLRRGLLLVNPSLAADVAERVMDAVPCAESVRFLNSGSEATMTAVRCARAYTGRPVVVKFFGHYHGQDDQFLVGVGPTRAAMGAGVSDAAVADTRTVSFRDLASLGSTLARRDVAAVILDPAMHVGGLWGSDHAHLSAIRDLCGRHGTVLIFDEVITGFRLARGGAQEFYSVVPDLAVFAKALSAGEKLSAVAGRAEILEVTAPDPSGRRAQVFQSGTTNDGTVALAAADAALQVYRTMDVRGGAYAAVEGLANRLADGLIRVFADHQIPLHVNHIGSMLQLFVTDAVPDFETYASLDMTLVESFYLAMISEGILLSLPGSNHVYLSLLHDDTHIDAILEAAEQVLTRYDLARVTPG</sequence>
<keyword evidence="5" id="KW-1185">Reference proteome</keyword>
<name>A0ABQ1V2F9_9NOCA</name>
<evidence type="ECO:0000313" key="4">
    <source>
        <dbReference type="EMBL" id="GGF32877.1"/>
    </source>
</evidence>
<dbReference type="PANTHER" id="PTHR43713:SF3">
    <property type="entry name" value="GLUTAMATE-1-SEMIALDEHYDE 2,1-AMINOMUTASE 1, CHLOROPLASTIC-RELATED"/>
    <property type="match status" value="1"/>
</dbReference>
<dbReference type="RefSeq" id="WP_188490853.1">
    <property type="nucleotide sequence ID" value="NZ_BMCS01000002.1"/>
</dbReference>
<keyword evidence="2 3" id="KW-0663">Pyridoxal phosphate</keyword>
<protein>
    <submittedName>
        <fullName evidence="4">Glutamate-1-semialdehyde 2,1-aminomutase</fullName>
    </submittedName>
</protein>
<dbReference type="InterPro" id="IPR015424">
    <property type="entry name" value="PyrdxlP-dep_Trfase"/>
</dbReference>
<dbReference type="PANTHER" id="PTHR43713">
    <property type="entry name" value="GLUTAMATE-1-SEMIALDEHYDE 2,1-AMINOMUTASE"/>
    <property type="match status" value="1"/>
</dbReference>
<evidence type="ECO:0000256" key="2">
    <source>
        <dbReference type="ARBA" id="ARBA00022898"/>
    </source>
</evidence>
<dbReference type="Pfam" id="PF00202">
    <property type="entry name" value="Aminotran_3"/>
    <property type="match status" value="1"/>
</dbReference>
<comment type="similarity">
    <text evidence="3">Belongs to the class-III pyridoxal-phosphate-dependent aminotransferase family.</text>
</comment>
<dbReference type="Proteomes" id="UP000632454">
    <property type="component" value="Unassembled WGS sequence"/>
</dbReference>
<dbReference type="InterPro" id="IPR015422">
    <property type="entry name" value="PyrdxlP-dep_Trfase_small"/>
</dbReference>
<evidence type="ECO:0000256" key="1">
    <source>
        <dbReference type="ARBA" id="ARBA00001933"/>
    </source>
</evidence>
<dbReference type="InterPro" id="IPR005814">
    <property type="entry name" value="Aminotrans_3"/>
</dbReference>